<keyword evidence="2" id="KW-1185">Reference proteome</keyword>
<name>A0A1I6L484_9BACT</name>
<organism evidence="1 2">
    <name type="scientific">Granulicella pectinivorans</name>
    <dbReference type="NCBI Taxonomy" id="474950"/>
    <lineage>
        <taxon>Bacteria</taxon>
        <taxon>Pseudomonadati</taxon>
        <taxon>Acidobacteriota</taxon>
        <taxon>Terriglobia</taxon>
        <taxon>Terriglobales</taxon>
        <taxon>Acidobacteriaceae</taxon>
        <taxon>Granulicella</taxon>
    </lineage>
</organism>
<gene>
    <name evidence="1" type="ORF">SAMN05421771_0240</name>
</gene>
<evidence type="ECO:0000313" key="1">
    <source>
        <dbReference type="EMBL" id="SFR98293.1"/>
    </source>
</evidence>
<proteinExistence type="predicted"/>
<accession>A0A1I6L484</accession>
<dbReference type="AlphaFoldDB" id="A0A1I6L484"/>
<reference evidence="1 2" key="1">
    <citation type="submission" date="2016-10" db="EMBL/GenBank/DDBJ databases">
        <authorList>
            <person name="de Groot N.N."/>
        </authorList>
    </citation>
    <scope>NUCLEOTIDE SEQUENCE [LARGE SCALE GENOMIC DNA]</scope>
    <source>
        <strain evidence="1 2">DSM 21001</strain>
    </source>
</reference>
<dbReference type="Proteomes" id="UP000199024">
    <property type="component" value="Unassembled WGS sequence"/>
</dbReference>
<evidence type="ECO:0000313" key="2">
    <source>
        <dbReference type="Proteomes" id="UP000199024"/>
    </source>
</evidence>
<dbReference type="STRING" id="474950.SAMN05421771_0240"/>
<dbReference type="EMBL" id="FOZL01000001">
    <property type="protein sequence ID" value="SFR98293.1"/>
    <property type="molecule type" value="Genomic_DNA"/>
</dbReference>
<sequence length="185" mass="20886">MLFSGLSLLSCVLEIVYPNSSVRSTCCFQFRPIGLRAGDLRARGSRECSARKNIGSPLRRVNKILYFSGFVSECVLFSPLDYGKRRELHWRCGATLASFRRSEGRFGRRAKMEGSPSCVFTLLAVVRIECDSAEKFTKALKFLTLERRAAYISGRAQHKLMAYMLEEAHCQSRVWQAQSRASASP</sequence>
<protein>
    <submittedName>
        <fullName evidence="1">Uncharacterized protein</fullName>
    </submittedName>
</protein>